<feature type="binding site" evidence="9">
    <location>
        <position position="274"/>
    </location>
    <ligand>
        <name>K(+)</name>
        <dbReference type="ChEBI" id="CHEBI:29103"/>
    </ligand>
</feature>
<accession>A0AAQ3M6P1</accession>
<evidence type="ECO:0000256" key="7">
    <source>
        <dbReference type="ARBA" id="ARBA00022958"/>
    </source>
</evidence>
<feature type="binding site" evidence="9">
    <location>
        <position position="205"/>
    </location>
    <ligand>
        <name>ATP</name>
        <dbReference type="ChEBI" id="CHEBI:30616"/>
    </ligand>
</feature>
<feature type="binding site" evidence="9">
    <location>
        <position position="324"/>
    </location>
    <ligand>
        <name>K(+)</name>
        <dbReference type="ChEBI" id="CHEBI:29103"/>
    </ligand>
</feature>
<feature type="binding site" evidence="9">
    <location>
        <begin position="279"/>
        <end position="280"/>
    </location>
    <ligand>
        <name>ATP</name>
        <dbReference type="ChEBI" id="CHEBI:30616"/>
    </ligand>
</feature>
<sequence>MTTPRICVVGSLNIDFVTYTPRCPGAGETLTASSFAINAGGKGANQAVACGRASFTAERQQDVLVDMIGAVGKYDAQYTSLLQPTLENSGVSTKLVRELENDQTGSATIIVEDKAGGENRILVVPGANHSGMSDIESLVTSIESQNPPPSVIVMQGEIPRATVLGLLKHFNRVESTAHICFNPAPVFPDGIPLDALSKTAVLVMNETEAGQLMSSFSDVSTIELENLQAAARQFHDVAKIGVIIITLGSKGVFYSTMSGKNGHVPGVRVPKVIDTTAAGDTFVGYLAAALARHTGTGANLEEFDAKIESVVRVANEAAAKTVQRKGAMQSIPFAYE</sequence>
<evidence type="ECO:0000313" key="12">
    <source>
        <dbReference type="Proteomes" id="UP001303373"/>
    </source>
</evidence>
<proteinExistence type="inferred from homology"/>
<dbReference type="InterPro" id="IPR011877">
    <property type="entry name" value="Ribokinase"/>
</dbReference>
<dbReference type="HAMAP" id="MF_01987">
    <property type="entry name" value="Ribokinase"/>
    <property type="match status" value="1"/>
</dbReference>
<dbReference type="GO" id="GO:0046872">
    <property type="term" value="F:metal ion binding"/>
    <property type="evidence" value="ECO:0007669"/>
    <property type="project" value="UniProtKB-KW"/>
</dbReference>
<dbReference type="GO" id="GO:0005524">
    <property type="term" value="F:ATP binding"/>
    <property type="evidence" value="ECO:0007669"/>
    <property type="project" value="UniProtKB-UniRule"/>
</dbReference>
<dbReference type="CDD" id="cd01174">
    <property type="entry name" value="ribokinase"/>
    <property type="match status" value="1"/>
</dbReference>
<feature type="binding site" evidence="9">
    <location>
        <position position="330"/>
    </location>
    <ligand>
        <name>K(+)</name>
        <dbReference type="ChEBI" id="CHEBI:29103"/>
    </ligand>
</feature>
<comment type="function">
    <text evidence="9">Catalyzes the phosphorylation of ribose at O-5 in a reaction requiring ATP and magnesium. The resulting D-ribose-5-phosphate can then be used either for sythesis of nucleotides, histidine, and tryptophan, or as a component of the pentose phosphate pathway.</text>
</comment>
<protein>
    <recommendedName>
        <fullName evidence="9">Ribokinase</fullName>
        <shortName evidence="9">RK</shortName>
        <ecNumber evidence="9">2.7.1.15</ecNumber>
    </recommendedName>
</protein>
<evidence type="ECO:0000256" key="3">
    <source>
        <dbReference type="ARBA" id="ARBA00022741"/>
    </source>
</evidence>
<dbReference type="Proteomes" id="UP001303373">
    <property type="component" value="Chromosome 3"/>
</dbReference>
<feature type="binding site" evidence="9">
    <location>
        <position position="326"/>
    </location>
    <ligand>
        <name>K(+)</name>
        <dbReference type="ChEBI" id="CHEBI:29103"/>
    </ligand>
</feature>
<evidence type="ECO:0000256" key="4">
    <source>
        <dbReference type="ARBA" id="ARBA00022777"/>
    </source>
</evidence>
<keyword evidence="3 9" id="KW-0547">Nucleotide-binding</keyword>
<dbReference type="GO" id="GO:0019303">
    <property type="term" value="P:D-ribose catabolic process"/>
    <property type="evidence" value="ECO:0007669"/>
    <property type="project" value="UniProtKB-UniRule"/>
</dbReference>
<keyword evidence="7 9" id="KW-0630">Potassium</keyword>
<dbReference type="GO" id="GO:0005737">
    <property type="term" value="C:cytoplasm"/>
    <property type="evidence" value="ECO:0007669"/>
    <property type="project" value="UniProtKB-SubCell"/>
</dbReference>
<keyword evidence="4 9" id="KW-0418">Kinase</keyword>
<feature type="binding site" evidence="9">
    <location>
        <begin position="246"/>
        <end position="251"/>
    </location>
    <ligand>
        <name>ATP</name>
        <dbReference type="ChEBI" id="CHEBI:30616"/>
    </ligand>
</feature>
<evidence type="ECO:0000256" key="8">
    <source>
        <dbReference type="ARBA" id="ARBA00023277"/>
    </source>
</evidence>
<evidence type="ECO:0000313" key="11">
    <source>
        <dbReference type="EMBL" id="WPG99476.1"/>
    </source>
</evidence>
<feature type="binding site" evidence="9">
    <location>
        <begin position="41"/>
        <end position="45"/>
    </location>
    <ligand>
        <name>substrate</name>
    </ligand>
</feature>
<feature type="active site" description="Proton acceptor" evidence="9">
    <location>
        <position position="280"/>
    </location>
</feature>
<feature type="binding site" evidence="9">
    <location>
        <position position="157"/>
    </location>
    <ligand>
        <name>substrate</name>
    </ligand>
</feature>
<keyword evidence="12" id="KW-1185">Reference proteome</keyword>
<dbReference type="PANTHER" id="PTHR10584:SF166">
    <property type="entry name" value="RIBOKINASE"/>
    <property type="match status" value="1"/>
</dbReference>
<dbReference type="GO" id="GO:0004747">
    <property type="term" value="F:ribokinase activity"/>
    <property type="evidence" value="ECO:0007669"/>
    <property type="project" value="UniProtKB-UniRule"/>
</dbReference>
<dbReference type="GO" id="GO:0005634">
    <property type="term" value="C:nucleus"/>
    <property type="evidence" value="ECO:0007669"/>
    <property type="project" value="UniProtKB-SubCell"/>
</dbReference>
<feature type="binding site" evidence="9">
    <location>
        <position position="280"/>
    </location>
    <ligand>
        <name>substrate</name>
    </ligand>
</feature>
<keyword evidence="9" id="KW-0963">Cytoplasm</keyword>
<dbReference type="EMBL" id="CP138582">
    <property type="protein sequence ID" value="WPG99476.1"/>
    <property type="molecule type" value="Genomic_DNA"/>
</dbReference>
<dbReference type="InterPro" id="IPR011611">
    <property type="entry name" value="PfkB_dom"/>
</dbReference>
<evidence type="ECO:0000256" key="1">
    <source>
        <dbReference type="ARBA" id="ARBA00022679"/>
    </source>
</evidence>
<comment type="similarity">
    <text evidence="9">Belongs to the carbohydrate kinase PfkB family. Ribokinase subfamily.</text>
</comment>
<dbReference type="InterPro" id="IPR002139">
    <property type="entry name" value="Ribo/fructo_kinase"/>
</dbReference>
<organism evidence="11 12">
    <name type="scientific">Acrodontium crateriforme</name>
    <dbReference type="NCBI Taxonomy" id="150365"/>
    <lineage>
        <taxon>Eukaryota</taxon>
        <taxon>Fungi</taxon>
        <taxon>Dikarya</taxon>
        <taxon>Ascomycota</taxon>
        <taxon>Pezizomycotina</taxon>
        <taxon>Dothideomycetes</taxon>
        <taxon>Dothideomycetidae</taxon>
        <taxon>Mycosphaerellales</taxon>
        <taxon>Teratosphaeriaceae</taxon>
        <taxon>Acrodontium</taxon>
    </lineage>
</organism>
<keyword evidence="2 9" id="KW-0479">Metal-binding</keyword>
<evidence type="ECO:0000256" key="9">
    <source>
        <dbReference type="HAMAP-Rule" id="MF_03215"/>
    </source>
</evidence>
<keyword evidence="6 9" id="KW-0460">Magnesium</keyword>
<dbReference type="Gene3D" id="3.40.1190.20">
    <property type="match status" value="1"/>
</dbReference>
<keyword evidence="8 9" id="KW-0119">Carbohydrate metabolism</keyword>
<dbReference type="PANTHER" id="PTHR10584">
    <property type="entry name" value="SUGAR KINASE"/>
    <property type="match status" value="1"/>
</dbReference>
<comment type="subunit">
    <text evidence="9">Homodimer.</text>
</comment>
<comment type="cofactor">
    <cofactor evidence="9">
        <name>Mg(2+)</name>
        <dbReference type="ChEBI" id="CHEBI:18420"/>
    </cofactor>
    <text evidence="9">Requires a divalent cation, most likely magnesium in vivo, as an electrophilic catalyst to aid phosphoryl group transfer. It is the chelate of the metal and the nucleotide that is the actual substrate.</text>
</comment>
<evidence type="ECO:0000256" key="2">
    <source>
        <dbReference type="ARBA" id="ARBA00022723"/>
    </source>
</evidence>
<feature type="binding site" evidence="9">
    <location>
        <begin position="13"/>
        <end position="15"/>
    </location>
    <ligand>
        <name>substrate</name>
    </ligand>
</feature>
<comment type="activity regulation">
    <text evidence="9">Activated by a monovalent cation that binds near, but not in, the active site. The most likely occupant of the site in vivo is potassium. Ion binding induces a conformational change that may alter substrate affinity.</text>
</comment>
<dbReference type="AlphaFoldDB" id="A0AAQ3M6P1"/>
<evidence type="ECO:0000256" key="5">
    <source>
        <dbReference type="ARBA" id="ARBA00022840"/>
    </source>
</evidence>
<keyword evidence="9" id="KW-0539">Nucleus</keyword>
<evidence type="ECO:0000259" key="10">
    <source>
        <dbReference type="Pfam" id="PF00294"/>
    </source>
</evidence>
<evidence type="ECO:0000256" key="6">
    <source>
        <dbReference type="ARBA" id="ARBA00022842"/>
    </source>
</evidence>
<dbReference type="Pfam" id="PF00294">
    <property type="entry name" value="PfkB"/>
    <property type="match status" value="1"/>
</dbReference>
<comment type="subcellular location">
    <subcellularLocation>
        <location evidence="9">Cytoplasm</location>
    </subcellularLocation>
    <subcellularLocation>
        <location evidence="9">Nucleus</location>
    </subcellularLocation>
</comment>
<dbReference type="EC" id="2.7.1.15" evidence="9"/>
<name>A0AAQ3M6P1_9PEZI</name>
<dbReference type="SUPFAM" id="SSF53613">
    <property type="entry name" value="Ribokinase-like"/>
    <property type="match status" value="1"/>
</dbReference>
<feature type="binding site" evidence="9">
    <location>
        <position position="315"/>
    </location>
    <ligand>
        <name>ATP</name>
        <dbReference type="ChEBI" id="CHEBI:30616"/>
    </ligand>
</feature>
<comment type="catalytic activity">
    <reaction evidence="9">
        <text>D-ribose + ATP = D-ribose 5-phosphate + ADP + H(+)</text>
        <dbReference type="Rhea" id="RHEA:13697"/>
        <dbReference type="ChEBI" id="CHEBI:15378"/>
        <dbReference type="ChEBI" id="CHEBI:30616"/>
        <dbReference type="ChEBI" id="CHEBI:47013"/>
        <dbReference type="ChEBI" id="CHEBI:78346"/>
        <dbReference type="ChEBI" id="CHEBI:456216"/>
        <dbReference type="EC" id="2.7.1.15"/>
    </reaction>
</comment>
<feature type="binding site" evidence="9">
    <location>
        <position position="321"/>
    </location>
    <ligand>
        <name>K(+)</name>
        <dbReference type="ChEBI" id="CHEBI:29103"/>
    </ligand>
</feature>
<keyword evidence="1 9" id="KW-0808">Transferase</keyword>
<comment type="pathway">
    <text evidence="9">Carbohydrate metabolism; D-ribose degradation; D-ribose 5-phosphate from beta-D-ribopyranose: step 2/2.</text>
</comment>
<gene>
    <name evidence="11" type="ORF">R9X50_00229100</name>
</gene>
<feature type="binding site" evidence="9">
    <location>
        <position position="276"/>
    </location>
    <ligand>
        <name>K(+)</name>
        <dbReference type="ChEBI" id="CHEBI:29103"/>
    </ligand>
</feature>
<comment type="caution">
    <text evidence="9">Lacks conserved residue(s) required for the propagation of feature annotation.</text>
</comment>
<feature type="domain" description="Carbohydrate kinase PfkB" evidence="10">
    <location>
        <begin position="5"/>
        <end position="332"/>
    </location>
</feature>
<reference evidence="11 12" key="1">
    <citation type="submission" date="2023-11" db="EMBL/GenBank/DDBJ databases">
        <title>An acidophilic fungus is an integral part of prey digestion in a carnivorous sundew plant.</title>
        <authorList>
            <person name="Tsai I.J."/>
        </authorList>
    </citation>
    <scope>NUCLEOTIDE SEQUENCE [LARGE SCALE GENOMIC DNA]</scope>
    <source>
        <strain evidence="11">169a</strain>
    </source>
</reference>
<dbReference type="InterPro" id="IPR029056">
    <property type="entry name" value="Ribokinase-like"/>
</dbReference>
<keyword evidence="5 9" id="KW-0067">ATP-binding</keyword>
<dbReference type="PRINTS" id="PR00990">
    <property type="entry name" value="RIBOKINASE"/>
</dbReference>